<evidence type="ECO:0000259" key="1">
    <source>
        <dbReference type="Pfam" id="PF00144"/>
    </source>
</evidence>
<dbReference type="Gene3D" id="3.40.710.10">
    <property type="entry name" value="DD-peptidase/beta-lactamase superfamily"/>
    <property type="match status" value="1"/>
</dbReference>
<sequence>MTITKKREYWPTNEWKLASPESVNIDSKKLYVLDNEIEVRLRGVNSFLIVKNGNIIHEKYYNGYNREQTNHMCSVTKTIISVLIGIAIEKKFITSVNQKILDFFPDFKPKNTDYLKSQLNIKHFLTMRTGLLWMTRGMGHELMFRRLLKQKNWVRSILNLPVDEKKYGQFQYSSAVSHLLSVIIAKSSNTSTKEFSEKHLFKPIGISNNIPWMKDPQGFNIGGYGLKLKPRDLAKFGFLYLNQGLWEDKHIIPKEWIVESLQNYGDGYGYHVWITKIGRFDVFMGTGYGGQYLTCIPKLDLIIVITSNALLRRWRNPRYIIDRFIHTFF</sequence>
<evidence type="ECO:0000313" key="2">
    <source>
        <dbReference type="EMBL" id="KKN50185.1"/>
    </source>
</evidence>
<dbReference type="PANTHER" id="PTHR43283:SF7">
    <property type="entry name" value="BETA-LACTAMASE-RELATED DOMAIN-CONTAINING PROTEIN"/>
    <property type="match status" value="1"/>
</dbReference>
<dbReference type="EMBL" id="LAZR01001129">
    <property type="protein sequence ID" value="KKN50185.1"/>
    <property type="molecule type" value="Genomic_DNA"/>
</dbReference>
<dbReference type="InterPro" id="IPR050789">
    <property type="entry name" value="Diverse_Enzym_Activities"/>
</dbReference>
<gene>
    <name evidence="2" type="ORF">LCGC14_0635310</name>
</gene>
<dbReference type="PANTHER" id="PTHR43283">
    <property type="entry name" value="BETA-LACTAMASE-RELATED"/>
    <property type="match status" value="1"/>
</dbReference>
<protein>
    <recommendedName>
        <fullName evidence="1">Beta-lactamase-related domain-containing protein</fullName>
    </recommendedName>
</protein>
<comment type="caution">
    <text evidence="2">The sequence shown here is derived from an EMBL/GenBank/DDBJ whole genome shotgun (WGS) entry which is preliminary data.</text>
</comment>
<dbReference type="AlphaFoldDB" id="A0A0F9R0M7"/>
<dbReference type="InterPro" id="IPR001466">
    <property type="entry name" value="Beta-lactam-related"/>
</dbReference>
<dbReference type="Pfam" id="PF00144">
    <property type="entry name" value="Beta-lactamase"/>
    <property type="match status" value="1"/>
</dbReference>
<name>A0A0F9R0M7_9ZZZZ</name>
<organism evidence="2">
    <name type="scientific">marine sediment metagenome</name>
    <dbReference type="NCBI Taxonomy" id="412755"/>
    <lineage>
        <taxon>unclassified sequences</taxon>
        <taxon>metagenomes</taxon>
        <taxon>ecological metagenomes</taxon>
    </lineage>
</organism>
<dbReference type="InterPro" id="IPR012338">
    <property type="entry name" value="Beta-lactam/transpept-like"/>
</dbReference>
<accession>A0A0F9R0M7</accession>
<reference evidence="2" key="1">
    <citation type="journal article" date="2015" name="Nature">
        <title>Complex archaea that bridge the gap between prokaryotes and eukaryotes.</title>
        <authorList>
            <person name="Spang A."/>
            <person name="Saw J.H."/>
            <person name="Jorgensen S.L."/>
            <person name="Zaremba-Niedzwiedzka K."/>
            <person name="Martijn J."/>
            <person name="Lind A.E."/>
            <person name="van Eijk R."/>
            <person name="Schleper C."/>
            <person name="Guy L."/>
            <person name="Ettema T.J."/>
        </authorList>
    </citation>
    <scope>NUCLEOTIDE SEQUENCE</scope>
</reference>
<feature type="domain" description="Beta-lactamase-related" evidence="1">
    <location>
        <begin position="46"/>
        <end position="310"/>
    </location>
</feature>
<proteinExistence type="predicted"/>
<dbReference type="SUPFAM" id="SSF56601">
    <property type="entry name" value="beta-lactamase/transpeptidase-like"/>
    <property type="match status" value="1"/>
</dbReference>